<dbReference type="InterPro" id="IPR017972">
    <property type="entry name" value="Cyt_P450_CS"/>
</dbReference>
<keyword evidence="7 8" id="KW-0503">Monooxygenase</keyword>
<dbReference type="PRINTS" id="PR00465">
    <property type="entry name" value="EP450IV"/>
</dbReference>
<accession>A0ABM9AHD5</accession>
<gene>
    <name evidence="9" type="ORF">SIN8267_02758</name>
</gene>
<comment type="cofactor">
    <cofactor evidence="1">
        <name>heme</name>
        <dbReference type="ChEBI" id="CHEBI:30413"/>
    </cofactor>
</comment>
<evidence type="ECO:0000256" key="4">
    <source>
        <dbReference type="ARBA" id="ARBA00022723"/>
    </source>
</evidence>
<dbReference type="InterPro" id="IPR001128">
    <property type="entry name" value="Cyt_P450"/>
</dbReference>
<dbReference type="PROSITE" id="PS00086">
    <property type="entry name" value="CYTOCHROME_P450"/>
    <property type="match status" value="1"/>
</dbReference>
<evidence type="ECO:0000256" key="1">
    <source>
        <dbReference type="ARBA" id="ARBA00001971"/>
    </source>
</evidence>
<dbReference type="Pfam" id="PF00067">
    <property type="entry name" value="p450"/>
    <property type="match status" value="1"/>
</dbReference>
<evidence type="ECO:0000256" key="2">
    <source>
        <dbReference type="ARBA" id="ARBA00010617"/>
    </source>
</evidence>
<dbReference type="InterPro" id="IPR036396">
    <property type="entry name" value="Cyt_P450_sf"/>
</dbReference>
<name>A0ABM9AHD5_9GAMM</name>
<keyword evidence="3 8" id="KW-0349">Heme</keyword>
<evidence type="ECO:0000256" key="6">
    <source>
        <dbReference type="ARBA" id="ARBA00023004"/>
    </source>
</evidence>
<dbReference type="PANTHER" id="PTHR24286">
    <property type="entry name" value="CYTOCHROME P450 26"/>
    <property type="match status" value="1"/>
</dbReference>
<dbReference type="EC" id="1.14.-.-" evidence="9"/>
<dbReference type="EMBL" id="CAKLPX010000003">
    <property type="protein sequence ID" value="CAH0992625.1"/>
    <property type="molecule type" value="Genomic_DNA"/>
</dbReference>
<evidence type="ECO:0000313" key="10">
    <source>
        <dbReference type="Proteomes" id="UP000838100"/>
    </source>
</evidence>
<reference evidence="9" key="1">
    <citation type="submission" date="2021-12" db="EMBL/GenBank/DDBJ databases">
        <authorList>
            <person name="Rodrigo-Torres L."/>
            <person name="Arahal R. D."/>
            <person name="Lucena T."/>
        </authorList>
    </citation>
    <scope>NUCLEOTIDE SEQUENCE</scope>
    <source>
        <strain evidence="9">CECT 8267</strain>
    </source>
</reference>
<sequence length="453" mass="51781">MAAAQPAEDYRDRPDNHQLDHIPGTWGYPIVGSALALIDDLLSLSRKHKAEYGNISRLRLGPQKGLMVLGADNFQKIFLDRDKNFSAEMGYVQQLGKFYRGGLLLRDFDDHKFQRRVMQTAFKTPAMKNYVAMMNPIFDNQLKNWPTGKQLVFFPLIKELLLEIGAKIFIGVEDYKEEADVLSDAFLNVNEGLSAIVHLKLPGTKFYKGMKGKDALHQFFADIIPQRREGDGQDMLSFMCQEKTDDDSYYTDSDLIEHAAFLLFAAHDTTTSVLSHMMMYLGLNPEWQDKLRAEAASIGKDDLEYDDLEKLKLMDQCINECLRLHPSVPLMTRRTINEIELDGHRIPAETMLFLPGSFNHREAVHWSNPEAFDPSRFDSDRLEHKNHSFCYHPFGGGAHKCIGLHFASMLAKTFLHKFLLQYKFTVPEGYAPKMNWVPLPKPADGVPFTIEKL</sequence>
<dbReference type="RefSeq" id="WP_237445306.1">
    <property type="nucleotide sequence ID" value="NZ_CAKLPX010000003.1"/>
</dbReference>
<evidence type="ECO:0000256" key="7">
    <source>
        <dbReference type="ARBA" id="ARBA00023033"/>
    </source>
</evidence>
<proteinExistence type="inferred from homology"/>
<keyword evidence="6 8" id="KW-0408">Iron</keyword>
<keyword evidence="4 8" id="KW-0479">Metal-binding</keyword>
<dbReference type="Gene3D" id="1.10.630.10">
    <property type="entry name" value="Cytochrome P450"/>
    <property type="match status" value="1"/>
</dbReference>
<organism evidence="9 10">
    <name type="scientific">Sinobacterium norvegicum</name>
    <dbReference type="NCBI Taxonomy" id="1641715"/>
    <lineage>
        <taxon>Bacteria</taxon>
        <taxon>Pseudomonadati</taxon>
        <taxon>Pseudomonadota</taxon>
        <taxon>Gammaproteobacteria</taxon>
        <taxon>Cellvibrionales</taxon>
        <taxon>Spongiibacteraceae</taxon>
        <taxon>Sinobacterium</taxon>
    </lineage>
</organism>
<dbReference type="SUPFAM" id="SSF48264">
    <property type="entry name" value="Cytochrome P450"/>
    <property type="match status" value="1"/>
</dbReference>
<protein>
    <submittedName>
        <fullName evidence="9">Cytochrome P450 136</fullName>
        <ecNumber evidence="9">1.14.-.-</ecNumber>
    </submittedName>
</protein>
<evidence type="ECO:0000256" key="3">
    <source>
        <dbReference type="ARBA" id="ARBA00022617"/>
    </source>
</evidence>
<comment type="similarity">
    <text evidence="2 8">Belongs to the cytochrome P450 family.</text>
</comment>
<evidence type="ECO:0000313" key="9">
    <source>
        <dbReference type="EMBL" id="CAH0992625.1"/>
    </source>
</evidence>
<evidence type="ECO:0000256" key="8">
    <source>
        <dbReference type="RuleBase" id="RU000461"/>
    </source>
</evidence>
<dbReference type="PANTHER" id="PTHR24286:SF24">
    <property type="entry name" value="LANOSTEROL 14-ALPHA DEMETHYLASE"/>
    <property type="match status" value="1"/>
</dbReference>
<dbReference type="GO" id="GO:0016491">
    <property type="term" value="F:oxidoreductase activity"/>
    <property type="evidence" value="ECO:0007669"/>
    <property type="project" value="UniProtKB-KW"/>
</dbReference>
<dbReference type="Proteomes" id="UP000838100">
    <property type="component" value="Unassembled WGS sequence"/>
</dbReference>
<evidence type="ECO:0000256" key="5">
    <source>
        <dbReference type="ARBA" id="ARBA00023002"/>
    </source>
</evidence>
<keyword evidence="5 8" id="KW-0560">Oxidoreductase</keyword>
<keyword evidence="10" id="KW-1185">Reference proteome</keyword>
<dbReference type="PRINTS" id="PR00385">
    <property type="entry name" value="P450"/>
</dbReference>
<dbReference type="InterPro" id="IPR002403">
    <property type="entry name" value="Cyt_P450_E_grp-IV"/>
</dbReference>
<comment type="caution">
    <text evidence="9">The sequence shown here is derived from an EMBL/GenBank/DDBJ whole genome shotgun (WGS) entry which is preliminary data.</text>
</comment>